<evidence type="ECO:0000313" key="3">
    <source>
        <dbReference type="Proteomes" id="UP001334084"/>
    </source>
</evidence>
<feature type="coiled-coil region" evidence="1">
    <location>
        <begin position="11"/>
        <end position="38"/>
    </location>
</feature>
<gene>
    <name evidence="2" type="ORF">VNE69_03145</name>
</gene>
<feature type="coiled-coil region" evidence="1">
    <location>
        <begin position="422"/>
        <end position="456"/>
    </location>
</feature>
<feature type="coiled-coil region" evidence="1">
    <location>
        <begin position="65"/>
        <end position="141"/>
    </location>
</feature>
<keyword evidence="3" id="KW-1185">Reference proteome</keyword>
<proteinExistence type="predicted"/>
<keyword evidence="1" id="KW-0175">Coiled coil</keyword>
<evidence type="ECO:0000313" key="2">
    <source>
        <dbReference type="EMBL" id="WUR02926.1"/>
    </source>
</evidence>
<dbReference type="EMBL" id="CP142728">
    <property type="protein sequence ID" value="WUR02926.1"/>
    <property type="molecule type" value="Genomic_DNA"/>
</dbReference>
<dbReference type="Proteomes" id="UP001334084">
    <property type="component" value="Chromosome 3"/>
</dbReference>
<dbReference type="KEGG" id="vnx:VNE69_03145"/>
<dbReference type="AlphaFoldDB" id="A0AAX4JAJ8"/>
<organism evidence="2 3">
    <name type="scientific">Vairimorpha necatrix</name>
    <dbReference type="NCBI Taxonomy" id="6039"/>
    <lineage>
        <taxon>Eukaryota</taxon>
        <taxon>Fungi</taxon>
        <taxon>Fungi incertae sedis</taxon>
        <taxon>Microsporidia</taxon>
        <taxon>Nosematidae</taxon>
        <taxon>Vairimorpha</taxon>
    </lineage>
</organism>
<protein>
    <submittedName>
        <fullName evidence="2">Uncharacterized protein</fullName>
    </submittedName>
</protein>
<accession>A0AAX4JAJ8</accession>
<sequence>MENSFSLQFNKMTQLKTAQEYEKEIEKLQTENWEIKHQLAYLKSNPVTNLDDNIQKLLYDSKTSIDILENENKNFQKQIDHMKEIIRINNQEKDKLRNDLEDQNNKINNIEEENQRLITHIENMKNKYENIYQEHKTCEEKFNELNITYNNNLLNLQNDKMTYFKEGEKLLKENEELKRNLYEERNNLINLNNEYKIKLMTEEKEYEEKIKNLTGSYKETDLYIKELQKTLNKETRDKQNLALENEDIKRNIKDLNFNIENLNKELQDKNKELENKNKMIENNKVELENNKIELENINKKMEIIENEKRAMKYKMKNNEYKNYELSIREINKCKEYVDKLTNKLKTCLPKKDTVEFLNSLNIKSRNLNCVVKSFRNIFGKMKDKIEILRRETHDLNKFNKNEKLMKIVQEFAVEFKNAKSDLNATKEYLEKKNAEIKEIKKEKNGIQKMYENLLHKYNRTSFKL</sequence>
<feature type="coiled-coil region" evidence="1">
    <location>
        <begin position="167"/>
        <end position="314"/>
    </location>
</feature>
<reference evidence="2" key="1">
    <citation type="journal article" date="2024" name="BMC Genomics">
        <title>Functional annotation of a divergent genome using sequence and structure-based similarity.</title>
        <authorList>
            <person name="Svedberg D."/>
            <person name="Winiger R.R."/>
            <person name="Berg A."/>
            <person name="Sharma H."/>
            <person name="Tellgren-Roth C."/>
            <person name="Debrunner-Vossbrinck B.A."/>
            <person name="Vossbrinck C.R."/>
            <person name="Barandun J."/>
        </authorList>
    </citation>
    <scope>NUCLEOTIDE SEQUENCE</scope>
    <source>
        <strain evidence="2">Illinois isolate</strain>
    </source>
</reference>
<dbReference type="RefSeq" id="XP_065329071.1">
    <property type="nucleotide sequence ID" value="XM_065472999.1"/>
</dbReference>
<name>A0AAX4JAJ8_9MICR</name>
<evidence type="ECO:0000256" key="1">
    <source>
        <dbReference type="SAM" id="Coils"/>
    </source>
</evidence>
<dbReference type="GeneID" id="90540741"/>